<sequence>MFVYRRKLRWLATVKSKLFRIEEDRVKLMQLFKNFYIQIKAVPRFLIDEVEAFTLAYRYGPPNYEWEEVQRIN</sequence>
<evidence type="ECO:0000313" key="2">
    <source>
        <dbReference type="EnsemblMetazoa" id="CPIJ007372-PA"/>
    </source>
</evidence>
<dbReference type="GO" id="GO:0005840">
    <property type="term" value="C:ribosome"/>
    <property type="evidence" value="ECO:0007669"/>
    <property type="project" value="UniProtKB-KW"/>
</dbReference>
<keyword evidence="1" id="KW-0689">Ribosomal protein</keyword>
<reference evidence="1" key="1">
    <citation type="submission" date="2007-03" db="EMBL/GenBank/DDBJ databases">
        <title>Annotation of Culex pipiens quinquefasciatus.</title>
        <authorList>
            <consortium name="The Broad Institute Genome Sequencing Platform"/>
            <person name="Atkinson P.W."/>
            <person name="Hemingway J."/>
            <person name="Christensen B.M."/>
            <person name="Higgs S."/>
            <person name="Kodira C."/>
            <person name="Hannick L."/>
            <person name="Megy K."/>
            <person name="O'Leary S."/>
            <person name="Pearson M."/>
            <person name="Haas B.J."/>
            <person name="Mauceli E."/>
            <person name="Wortman J.R."/>
            <person name="Lee N.H."/>
            <person name="Guigo R."/>
            <person name="Stanke M."/>
            <person name="Alvarado L."/>
            <person name="Amedeo P."/>
            <person name="Antoine C.H."/>
            <person name="Arensburger P."/>
            <person name="Bidwell S.L."/>
            <person name="Crawford M."/>
            <person name="Camaro F."/>
            <person name="Devon K."/>
            <person name="Engels R."/>
            <person name="Hammond M."/>
            <person name="Howarth C."/>
            <person name="Koehrsen M."/>
            <person name="Lawson D."/>
            <person name="Montgomery P."/>
            <person name="Nene V."/>
            <person name="Nusbaum C."/>
            <person name="Puiu D."/>
            <person name="Romero-Severson J."/>
            <person name="Severson D.W."/>
            <person name="Shumway M."/>
            <person name="Sisk P."/>
            <person name="Stolte C."/>
            <person name="Zeng Q."/>
            <person name="Eisenstadt E."/>
            <person name="Fraser-Liggett C."/>
            <person name="Strausberg R."/>
            <person name="Galagan J."/>
            <person name="Birren B."/>
            <person name="Collins F.H."/>
        </authorList>
    </citation>
    <scope>NUCLEOTIDE SEQUENCE [LARGE SCALE GENOMIC DNA]</scope>
    <source>
        <strain evidence="1">JHB</strain>
    </source>
</reference>
<dbReference type="VEuPathDB" id="VectorBase:CPIJ007372"/>
<reference evidence="2" key="2">
    <citation type="submission" date="2021-02" db="UniProtKB">
        <authorList>
            <consortium name="EnsemblMetazoa"/>
        </authorList>
    </citation>
    <scope>IDENTIFICATION</scope>
    <source>
        <strain evidence="2">JHB</strain>
    </source>
</reference>
<name>B0WJD6_CULQU</name>
<dbReference type="KEGG" id="cqu:CpipJ_CPIJ007372"/>
<dbReference type="EMBL" id="DS231959">
    <property type="protein sequence ID" value="EDS29109.1"/>
    <property type="molecule type" value="Genomic_DNA"/>
</dbReference>
<dbReference type="STRING" id="7176.B0WJD6"/>
<organism>
    <name type="scientific">Culex quinquefasciatus</name>
    <name type="common">Southern house mosquito</name>
    <name type="synonym">Culex pungens</name>
    <dbReference type="NCBI Taxonomy" id="7176"/>
    <lineage>
        <taxon>Eukaryota</taxon>
        <taxon>Metazoa</taxon>
        <taxon>Ecdysozoa</taxon>
        <taxon>Arthropoda</taxon>
        <taxon>Hexapoda</taxon>
        <taxon>Insecta</taxon>
        <taxon>Pterygota</taxon>
        <taxon>Neoptera</taxon>
        <taxon>Endopterygota</taxon>
        <taxon>Diptera</taxon>
        <taxon>Nematocera</taxon>
        <taxon>Culicoidea</taxon>
        <taxon>Culicidae</taxon>
        <taxon>Culicinae</taxon>
        <taxon>Culicini</taxon>
        <taxon>Culex</taxon>
        <taxon>Culex</taxon>
    </lineage>
</organism>
<proteinExistence type="predicted"/>
<evidence type="ECO:0000313" key="1">
    <source>
        <dbReference type="EMBL" id="EDS29109.1"/>
    </source>
</evidence>
<accession>B0WJD6</accession>
<dbReference type="AlphaFoldDB" id="B0WJD6"/>
<dbReference type="Proteomes" id="UP000002320">
    <property type="component" value="Unassembled WGS sequence"/>
</dbReference>
<dbReference type="EnsemblMetazoa" id="CPIJ007372-RA">
    <property type="protein sequence ID" value="CPIJ007372-PA"/>
    <property type="gene ID" value="CPIJ007372"/>
</dbReference>
<keyword evidence="1" id="KW-0687">Ribonucleoprotein</keyword>
<dbReference type="HOGENOM" id="CLU_2707244_0_0_1"/>
<protein>
    <submittedName>
        <fullName evidence="1">Mitochondrial ribosomal protein, S26</fullName>
    </submittedName>
</protein>
<keyword evidence="3" id="KW-1185">Reference proteome</keyword>
<evidence type="ECO:0000313" key="3">
    <source>
        <dbReference type="Proteomes" id="UP000002320"/>
    </source>
</evidence>
<gene>
    <name evidence="2" type="primary">6039166</name>
    <name evidence="1" type="ORF">CpipJ_CPIJ007372</name>
</gene>
<dbReference type="InParanoid" id="B0WJD6"/>